<organism evidence="1 2">
    <name type="scientific">Pleurodeles waltl</name>
    <name type="common">Iberian ribbed newt</name>
    <dbReference type="NCBI Taxonomy" id="8319"/>
    <lineage>
        <taxon>Eukaryota</taxon>
        <taxon>Metazoa</taxon>
        <taxon>Chordata</taxon>
        <taxon>Craniata</taxon>
        <taxon>Vertebrata</taxon>
        <taxon>Euteleostomi</taxon>
        <taxon>Amphibia</taxon>
        <taxon>Batrachia</taxon>
        <taxon>Caudata</taxon>
        <taxon>Salamandroidea</taxon>
        <taxon>Salamandridae</taxon>
        <taxon>Pleurodelinae</taxon>
        <taxon>Pleurodeles</taxon>
    </lineage>
</organism>
<protein>
    <submittedName>
        <fullName evidence="1">Uncharacterized protein</fullName>
    </submittedName>
</protein>
<evidence type="ECO:0000313" key="1">
    <source>
        <dbReference type="EMBL" id="KAJ1143838.1"/>
    </source>
</evidence>
<dbReference type="EMBL" id="JANPWB010000010">
    <property type="protein sequence ID" value="KAJ1143838.1"/>
    <property type="molecule type" value="Genomic_DNA"/>
</dbReference>
<reference evidence="1" key="1">
    <citation type="journal article" date="2022" name="bioRxiv">
        <title>Sequencing and chromosome-scale assembly of the giantPleurodeles waltlgenome.</title>
        <authorList>
            <person name="Brown T."/>
            <person name="Elewa A."/>
            <person name="Iarovenko S."/>
            <person name="Subramanian E."/>
            <person name="Araus A.J."/>
            <person name="Petzold A."/>
            <person name="Susuki M."/>
            <person name="Suzuki K.-i.T."/>
            <person name="Hayashi T."/>
            <person name="Toyoda A."/>
            <person name="Oliveira C."/>
            <person name="Osipova E."/>
            <person name="Leigh N.D."/>
            <person name="Simon A."/>
            <person name="Yun M.H."/>
        </authorList>
    </citation>
    <scope>NUCLEOTIDE SEQUENCE</scope>
    <source>
        <strain evidence="1">20211129_DDA</strain>
        <tissue evidence="1">Liver</tissue>
    </source>
</reference>
<accession>A0AAV7QZF0</accession>
<comment type="caution">
    <text evidence="1">The sequence shown here is derived from an EMBL/GenBank/DDBJ whole genome shotgun (WGS) entry which is preliminary data.</text>
</comment>
<dbReference type="AlphaFoldDB" id="A0AAV7QZF0"/>
<dbReference type="Proteomes" id="UP001066276">
    <property type="component" value="Chromosome 6"/>
</dbReference>
<sequence length="145" mass="15925">MESYLIQVVDQTAVRVLRLNSCRQTGSYQVLHASVDVRGRAQARLGRSPIPGSACLQPSGPALVAPHRQLRVPASRTARILAAGHISHPRAPPPLHLSTTVDGMDRMSKLPFCLPDGVMKHKLWLPVFMAILLERQVKHGVEFGQ</sequence>
<keyword evidence="2" id="KW-1185">Reference proteome</keyword>
<name>A0AAV7QZF0_PLEWA</name>
<proteinExistence type="predicted"/>
<evidence type="ECO:0000313" key="2">
    <source>
        <dbReference type="Proteomes" id="UP001066276"/>
    </source>
</evidence>
<gene>
    <name evidence="1" type="ORF">NDU88_010140</name>
</gene>